<dbReference type="EMBL" id="JBHSEP010000017">
    <property type="protein sequence ID" value="MFC4600495.1"/>
    <property type="molecule type" value="Genomic_DNA"/>
</dbReference>
<proteinExistence type="inferred from homology"/>
<evidence type="ECO:0000313" key="9">
    <source>
        <dbReference type="EMBL" id="MFC4600495.1"/>
    </source>
</evidence>
<evidence type="ECO:0000256" key="6">
    <source>
        <dbReference type="SAM" id="MobiDB-lite"/>
    </source>
</evidence>
<keyword evidence="10" id="KW-1185">Reference proteome</keyword>
<accession>A0ABV9FEW4</accession>
<evidence type="ECO:0000256" key="5">
    <source>
        <dbReference type="ARBA" id="ARBA00023239"/>
    </source>
</evidence>
<feature type="region of interest" description="Disordered" evidence="6">
    <location>
        <begin position="382"/>
        <end position="405"/>
    </location>
</feature>
<dbReference type="InterPro" id="IPR036633">
    <property type="entry name" value="Prn/Lys/Arg_de-COase_C_sf"/>
</dbReference>
<evidence type="ECO:0000259" key="8">
    <source>
        <dbReference type="Pfam" id="PF03711"/>
    </source>
</evidence>
<name>A0ABV9FEW4_9BACL</name>
<comment type="cofactor">
    <cofactor evidence="1">
        <name>pyridoxal 5'-phosphate</name>
        <dbReference type="ChEBI" id="CHEBI:597326"/>
    </cofactor>
</comment>
<dbReference type="InterPro" id="IPR052357">
    <property type="entry name" value="Orn_Lys_Arg_decarboxylase-I"/>
</dbReference>
<dbReference type="InterPro" id="IPR015421">
    <property type="entry name" value="PyrdxlP-dep_Trfase_major"/>
</dbReference>
<keyword evidence="9" id="KW-0808">Transferase</keyword>
<feature type="domain" description="Orn/Lys/Arg decarboxylases family 1 pyridoxal-P attachment site" evidence="7">
    <location>
        <begin position="8"/>
        <end position="301"/>
    </location>
</feature>
<dbReference type="InterPro" id="IPR015424">
    <property type="entry name" value="PyrdxlP-dep_Trfase"/>
</dbReference>
<evidence type="ECO:0000256" key="2">
    <source>
        <dbReference type="ARBA" id="ARBA00010671"/>
    </source>
</evidence>
<dbReference type="RefSeq" id="WP_378099635.1">
    <property type="nucleotide sequence ID" value="NZ_JBHSEP010000017.1"/>
</dbReference>
<keyword evidence="9" id="KW-0032">Aminotransferase</keyword>
<protein>
    <submittedName>
        <fullName evidence="9">Aminotransferase class I/II-fold pyridoxal phosphate-dependent enzyme</fullName>
    </submittedName>
</protein>
<evidence type="ECO:0000313" key="10">
    <source>
        <dbReference type="Proteomes" id="UP001596028"/>
    </source>
</evidence>
<keyword evidence="5" id="KW-0456">Lyase</keyword>
<dbReference type="InterPro" id="IPR000310">
    <property type="entry name" value="Orn/Lys/Arg_deCO2ase_major_dom"/>
</dbReference>
<feature type="domain" description="Orn/Lys/Arg decarboxylase C-terminal" evidence="8">
    <location>
        <begin position="425"/>
        <end position="459"/>
    </location>
</feature>
<sequence length="494" mass="53960">MQNKHKAPLFEALVAHDRLRAAAFHVPGHKSRAAWGDERAAAYYSSLLPLDVTELSDTDDLHHPQGPLLEAQALAADCFGAEETRFLAGGSTSGNLAMILGLCRPGDLIVVQRNVHKSIIHGLMLAGARAVLLSPEIDEASGLATVPGERLVAKALERYPEAKALILSSPNYYGMSPDLTTLIAIAHGRGIPALVDEAHGAHYGFHPRFPRSALRSGADIVVQSTHKMLGALTMGAMLHMQGERIPRSAVRQALTMVQSSSPSFPILASLDLARRQLHTSGEHLFSDAIEALEHVLEALERTPFRALGYGRYASADIAYDPLKLVLFDETGTFDGFALRDALEEHRCIAEMADEKYAVLALGPGTTQEDGRRLKEALLQLASRRQKGRPEGRPEAGMSGRRPHEKAEEIAIPEPVEFDREERTAITVPLERSVGRKAAEWVIPYPPGIPALFPGETITKSLVGQLLRWRHEGARIQGIRDPQLLEIQVWQDNGS</sequence>
<comment type="similarity">
    <text evidence="2">Belongs to the Orn/Lys/Arg decarboxylase class-I family.</text>
</comment>
<reference evidence="10" key="1">
    <citation type="journal article" date="2019" name="Int. J. Syst. Evol. Microbiol.">
        <title>The Global Catalogue of Microorganisms (GCM) 10K type strain sequencing project: providing services to taxonomists for standard genome sequencing and annotation.</title>
        <authorList>
            <consortium name="The Broad Institute Genomics Platform"/>
            <consortium name="The Broad Institute Genome Sequencing Center for Infectious Disease"/>
            <person name="Wu L."/>
            <person name="Ma J."/>
        </authorList>
    </citation>
    <scope>NUCLEOTIDE SEQUENCE [LARGE SCALE GENOMIC DNA]</scope>
    <source>
        <strain evidence="10">CCUG 49571</strain>
    </source>
</reference>
<evidence type="ECO:0000256" key="4">
    <source>
        <dbReference type="ARBA" id="ARBA00022898"/>
    </source>
</evidence>
<dbReference type="InterPro" id="IPR008286">
    <property type="entry name" value="Prn/Lys/Arg_de-COase_C"/>
</dbReference>
<dbReference type="Proteomes" id="UP001596028">
    <property type="component" value="Unassembled WGS sequence"/>
</dbReference>
<dbReference type="Pfam" id="PF03711">
    <property type="entry name" value="OKR_DC_1_C"/>
    <property type="match status" value="1"/>
</dbReference>
<comment type="caution">
    <text evidence="9">The sequence shown here is derived from an EMBL/GenBank/DDBJ whole genome shotgun (WGS) entry which is preliminary data.</text>
</comment>
<dbReference type="Pfam" id="PF01276">
    <property type="entry name" value="OKR_DC_1"/>
    <property type="match status" value="1"/>
</dbReference>
<dbReference type="PANTHER" id="PTHR43277">
    <property type="entry name" value="ARGININE DECARBOXYLASE"/>
    <property type="match status" value="1"/>
</dbReference>
<dbReference type="SUPFAM" id="SSF53383">
    <property type="entry name" value="PLP-dependent transferases"/>
    <property type="match status" value="1"/>
</dbReference>
<dbReference type="GO" id="GO:0008483">
    <property type="term" value="F:transaminase activity"/>
    <property type="evidence" value="ECO:0007669"/>
    <property type="project" value="UniProtKB-KW"/>
</dbReference>
<evidence type="ECO:0000256" key="3">
    <source>
        <dbReference type="ARBA" id="ARBA00022793"/>
    </source>
</evidence>
<dbReference type="SUPFAM" id="SSF55904">
    <property type="entry name" value="Ornithine decarboxylase C-terminal domain"/>
    <property type="match status" value="1"/>
</dbReference>
<gene>
    <name evidence="9" type="ORF">ACFO3S_19790</name>
</gene>
<evidence type="ECO:0000259" key="7">
    <source>
        <dbReference type="Pfam" id="PF01276"/>
    </source>
</evidence>
<organism evidence="9 10">
    <name type="scientific">Cohnella hongkongensis</name>
    <dbReference type="NCBI Taxonomy" id="178337"/>
    <lineage>
        <taxon>Bacteria</taxon>
        <taxon>Bacillati</taxon>
        <taxon>Bacillota</taxon>
        <taxon>Bacilli</taxon>
        <taxon>Bacillales</taxon>
        <taxon>Paenibacillaceae</taxon>
        <taxon>Cohnella</taxon>
    </lineage>
</organism>
<keyword evidence="4" id="KW-0663">Pyridoxal phosphate</keyword>
<dbReference type="PANTHER" id="PTHR43277:SF3">
    <property type="entry name" value="DECARBOXYLASE, PUTATIVE-RELATED"/>
    <property type="match status" value="1"/>
</dbReference>
<keyword evidence="3" id="KW-0210">Decarboxylase</keyword>
<evidence type="ECO:0000256" key="1">
    <source>
        <dbReference type="ARBA" id="ARBA00001933"/>
    </source>
</evidence>
<dbReference type="CDD" id="cd00615">
    <property type="entry name" value="Orn_deC_like"/>
    <property type="match status" value="1"/>
</dbReference>
<dbReference type="Gene3D" id="3.40.640.10">
    <property type="entry name" value="Type I PLP-dependent aspartate aminotransferase-like (Major domain)"/>
    <property type="match status" value="1"/>
</dbReference>
<dbReference type="Gene3D" id="3.90.105.10">
    <property type="entry name" value="Molybdopterin biosynthesis moea protein, domain 2"/>
    <property type="match status" value="1"/>
</dbReference>